<gene>
    <name evidence="2" type="ORF">Q5P01_013796</name>
</gene>
<evidence type="ECO:0000313" key="2">
    <source>
        <dbReference type="EMBL" id="KAK2840056.1"/>
    </source>
</evidence>
<accession>A0AA88MKV3</accession>
<dbReference type="AlphaFoldDB" id="A0AA88MKV3"/>
<evidence type="ECO:0000313" key="3">
    <source>
        <dbReference type="Proteomes" id="UP001187415"/>
    </source>
</evidence>
<comment type="caution">
    <text evidence="2">The sequence shown here is derived from an EMBL/GenBank/DDBJ whole genome shotgun (WGS) entry which is preliminary data.</text>
</comment>
<proteinExistence type="predicted"/>
<protein>
    <submittedName>
        <fullName evidence="2">Uncharacterized protein</fullName>
    </submittedName>
</protein>
<reference evidence="2" key="1">
    <citation type="submission" date="2023-07" db="EMBL/GenBank/DDBJ databases">
        <title>Chromosome-level Genome Assembly of Striped Snakehead (Channa striata).</title>
        <authorList>
            <person name="Liu H."/>
        </authorList>
    </citation>
    <scope>NUCLEOTIDE SEQUENCE</scope>
    <source>
        <strain evidence="2">Gz</strain>
        <tissue evidence="2">Muscle</tissue>
    </source>
</reference>
<organism evidence="2 3">
    <name type="scientific">Channa striata</name>
    <name type="common">Snakehead murrel</name>
    <name type="synonym">Ophicephalus striatus</name>
    <dbReference type="NCBI Taxonomy" id="64152"/>
    <lineage>
        <taxon>Eukaryota</taxon>
        <taxon>Metazoa</taxon>
        <taxon>Chordata</taxon>
        <taxon>Craniata</taxon>
        <taxon>Vertebrata</taxon>
        <taxon>Euteleostomi</taxon>
        <taxon>Actinopterygii</taxon>
        <taxon>Neopterygii</taxon>
        <taxon>Teleostei</taxon>
        <taxon>Neoteleostei</taxon>
        <taxon>Acanthomorphata</taxon>
        <taxon>Anabantaria</taxon>
        <taxon>Anabantiformes</taxon>
        <taxon>Channoidei</taxon>
        <taxon>Channidae</taxon>
        <taxon>Channa</taxon>
    </lineage>
</organism>
<dbReference type="EMBL" id="JAUPFM010000010">
    <property type="protein sequence ID" value="KAK2840056.1"/>
    <property type="molecule type" value="Genomic_DNA"/>
</dbReference>
<evidence type="ECO:0000256" key="1">
    <source>
        <dbReference type="SAM" id="MobiDB-lite"/>
    </source>
</evidence>
<sequence length="138" mass="14612">MLWFRGVERSLHRRKAPLRRAASPPPPPAPVFQWTVGAEPAVVTGCTPSKSAVIYSQDRVCRDLDTCSTFVPSLKRSAATPEGPGPCVDPGIGRQPFLSVPRRDVHGRSVSQSSALSVDQCGGTHSDLPAASGLHTGT</sequence>
<keyword evidence="3" id="KW-1185">Reference proteome</keyword>
<dbReference type="Proteomes" id="UP001187415">
    <property type="component" value="Unassembled WGS sequence"/>
</dbReference>
<feature type="region of interest" description="Disordered" evidence="1">
    <location>
        <begin position="75"/>
        <end position="138"/>
    </location>
</feature>
<name>A0AA88MKV3_CHASR</name>